<keyword evidence="3" id="KW-1185">Reference proteome</keyword>
<dbReference type="AlphaFoldDB" id="A0A858R3C5"/>
<dbReference type="EMBL" id="CP051775">
    <property type="protein sequence ID" value="QJE71703.1"/>
    <property type="molecule type" value="Genomic_DNA"/>
</dbReference>
<evidence type="ECO:0000256" key="1">
    <source>
        <dbReference type="SAM" id="MobiDB-lite"/>
    </source>
</evidence>
<sequence length="79" mass="8383">MTNNLDALAVAVLLVRELGDDAVIVSRNRLVELTAADNRRAAAFWRAVMEACEDRLSTAPTPLPGTGPGVASHPGMTMH</sequence>
<proteinExistence type="predicted"/>
<feature type="region of interest" description="Disordered" evidence="1">
    <location>
        <begin position="57"/>
        <end position="79"/>
    </location>
</feature>
<name>A0A858R3C5_9PROT</name>
<reference evidence="2" key="1">
    <citation type="submission" date="2020-04" db="EMBL/GenBank/DDBJ databases">
        <title>A desert anoxygenic phototrophic bacterium fixes CO2 using RubisCO under aerobic conditions.</title>
        <authorList>
            <person name="Tang K."/>
        </authorList>
    </citation>
    <scope>NUCLEOTIDE SEQUENCE [LARGE SCALE GENOMIC DNA]</scope>
    <source>
        <strain evidence="2">MIMtkB3</strain>
    </source>
</reference>
<organism evidence="2 3">
    <name type="scientific">Aerophototrophica crusticola</name>
    <dbReference type="NCBI Taxonomy" id="1709002"/>
    <lineage>
        <taxon>Bacteria</taxon>
        <taxon>Pseudomonadati</taxon>
        <taxon>Pseudomonadota</taxon>
        <taxon>Alphaproteobacteria</taxon>
        <taxon>Rhodospirillales</taxon>
        <taxon>Rhodospirillaceae</taxon>
        <taxon>Aerophototrophica</taxon>
    </lineage>
</organism>
<dbReference type="KEGG" id="acru:HHL28_07950"/>
<dbReference type="Proteomes" id="UP000501891">
    <property type="component" value="Chromosome"/>
</dbReference>
<evidence type="ECO:0000313" key="2">
    <source>
        <dbReference type="EMBL" id="QJE71703.1"/>
    </source>
</evidence>
<protein>
    <submittedName>
        <fullName evidence="2">Uncharacterized protein</fullName>
    </submittedName>
</protein>
<accession>A0A858R3C5</accession>
<gene>
    <name evidence="2" type="ORF">HHL28_07950</name>
</gene>
<evidence type="ECO:0000313" key="3">
    <source>
        <dbReference type="Proteomes" id="UP000501891"/>
    </source>
</evidence>